<dbReference type="Proteomes" id="UP001239445">
    <property type="component" value="Unassembled WGS sequence"/>
</dbReference>
<comment type="subcellular location">
    <subcellularLocation>
        <location evidence="1">Membrane</location>
        <topology evidence="1">Multi-pass membrane protein</topology>
    </subcellularLocation>
</comment>
<evidence type="ECO:0000256" key="4">
    <source>
        <dbReference type="ARBA" id="ARBA00023136"/>
    </source>
</evidence>
<protein>
    <submittedName>
        <fullName evidence="7">Uncharacterized protein</fullName>
    </submittedName>
</protein>
<accession>A0AAJ0FA30</accession>
<dbReference type="AlphaFoldDB" id="A0AAJ0FA30"/>
<keyword evidence="3 6" id="KW-1133">Transmembrane helix</keyword>
<gene>
    <name evidence="7" type="ORF">QBC47DRAFT_387148</name>
</gene>
<reference evidence="7" key="1">
    <citation type="submission" date="2023-06" db="EMBL/GenBank/DDBJ databases">
        <title>Genome-scale phylogeny and comparative genomics of the fungal order Sordariales.</title>
        <authorList>
            <consortium name="Lawrence Berkeley National Laboratory"/>
            <person name="Hensen N."/>
            <person name="Bonometti L."/>
            <person name="Westerberg I."/>
            <person name="Brannstrom I.O."/>
            <person name="Guillou S."/>
            <person name="Cros-Aarteil S."/>
            <person name="Calhoun S."/>
            <person name="Haridas S."/>
            <person name="Kuo A."/>
            <person name="Mondo S."/>
            <person name="Pangilinan J."/>
            <person name="Riley R."/>
            <person name="Labutti K."/>
            <person name="Andreopoulos B."/>
            <person name="Lipzen A."/>
            <person name="Chen C."/>
            <person name="Yanf M."/>
            <person name="Daum C."/>
            <person name="Ng V."/>
            <person name="Clum A."/>
            <person name="Steindorff A."/>
            <person name="Ohm R."/>
            <person name="Martin F."/>
            <person name="Silar P."/>
            <person name="Natvig D."/>
            <person name="Lalanne C."/>
            <person name="Gautier V."/>
            <person name="Ament-Velasquez S.L."/>
            <person name="Kruys A."/>
            <person name="Hutchinson M.I."/>
            <person name="Powell A.J."/>
            <person name="Barry K."/>
            <person name="Miller A.N."/>
            <person name="Grigoriev I.V."/>
            <person name="Debuchy R."/>
            <person name="Gladieux P."/>
            <person name="Thoren M.H."/>
            <person name="Johannesson H."/>
        </authorList>
    </citation>
    <scope>NUCLEOTIDE SEQUENCE</scope>
    <source>
        <strain evidence="7">PSN4</strain>
    </source>
</reference>
<dbReference type="GO" id="GO:0016020">
    <property type="term" value="C:membrane"/>
    <property type="evidence" value="ECO:0007669"/>
    <property type="project" value="UniProtKB-SubCell"/>
</dbReference>
<evidence type="ECO:0000313" key="8">
    <source>
        <dbReference type="Proteomes" id="UP001239445"/>
    </source>
</evidence>
<dbReference type="SUPFAM" id="SSF144083">
    <property type="entry name" value="Magnesium transport protein CorA, transmembrane region"/>
    <property type="match status" value="1"/>
</dbReference>
<name>A0AAJ0FA30_9PEZI</name>
<evidence type="ECO:0000256" key="3">
    <source>
        <dbReference type="ARBA" id="ARBA00022989"/>
    </source>
</evidence>
<comment type="caution">
    <text evidence="7">The sequence shown here is derived from an EMBL/GenBank/DDBJ whole genome shotgun (WGS) entry which is preliminary data.</text>
</comment>
<feature type="transmembrane region" description="Helical" evidence="6">
    <location>
        <begin position="251"/>
        <end position="272"/>
    </location>
</feature>
<keyword evidence="4 6" id="KW-0472">Membrane</keyword>
<keyword evidence="8" id="KW-1185">Reference proteome</keyword>
<keyword evidence="2 6" id="KW-0812">Transmembrane</keyword>
<proteinExistence type="predicted"/>
<feature type="region of interest" description="Disordered" evidence="5">
    <location>
        <begin position="123"/>
        <end position="148"/>
    </location>
</feature>
<feature type="transmembrane region" description="Helical" evidence="6">
    <location>
        <begin position="214"/>
        <end position="236"/>
    </location>
</feature>
<evidence type="ECO:0000256" key="5">
    <source>
        <dbReference type="SAM" id="MobiDB-lite"/>
    </source>
</evidence>
<sequence length="357" mass="38978">MTRHPLLLPILLLGQHQIQLRDMTEALWEDLLDVEKSGGQSGIDVIEEEEPSKDSHIPHTMATENKGMPSSFNVKTMTNSVLGVVQLATVWESHTKTLIAGIEIIQKTTMTVVDGMLLRGTEKHVRDGAPSPGNTAPTTSQPKPSGIEEEQEMVAISLNLKESLELILQKSNGMLWDLEFMNKRAGAQMTALYNHIAQQIATAAKQDSSDMKAIAILTMAFLPATFVATFFAMPLFDFDAAEEKTVVKSRFWYYFAVTGPLTVCVLVMYWLYGLRAQKKFKGSEGRANASVVRDRQMLGERANGGASVFGAFFPASSTRAAAGADLASKVRKRSGNGSTVDLERGIKVEASHDKALG</sequence>
<evidence type="ECO:0000256" key="1">
    <source>
        <dbReference type="ARBA" id="ARBA00004141"/>
    </source>
</evidence>
<evidence type="ECO:0000313" key="7">
    <source>
        <dbReference type="EMBL" id="KAK1753794.1"/>
    </source>
</evidence>
<evidence type="ECO:0000256" key="2">
    <source>
        <dbReference type="ARBA" id="ARBA00022692"/>
    </source>
</evidence>
<feature type="compositionally biased region" description="Polar residues" evidence="5">
    <location>
        <begin position="132"/>
        <end position="143"/>
    </location>
</feature>
<dbReference type="EMBL" id="MU839837">
    <property type="protein sequence ID" value="KAK1753794.1"/>
    <property type="molecule type" value="Genomic_DNA"/>
</dbReference>
<organism evidence="7 8">
    <name type="scientific">Echria macrotheca</name>
    <dbReference type="NCBI Taxonomy" id="438768"/>
    <lineage>
        <taxon>Eukaryota</taxon>
        <taxon>Fungi</taxon>
        <taxon>Dikarya</taxon>
        <taxon>Ascomycota</taxon>
        <taxon>Pezizomycotina</taxon>
        <taxon>Sordariomycetes</taxon>
        <taxon>Sordariomycetidae</taxon>
        <taxon>Sordariales</taxon>
        <taxon>Schizotheciaceae</taxon>
        <taxon>Echria</taxon>
    </lineage>
</organism>
<dbReference type="InterPro" id="IPR045863">
    <property type="entry name" value="CorA_TM1_TM2"/>
</dbReference>
<evidence type="ECO:0000256" key="6">
    <source>
        <dbReference type="SAM" id="Phobius"/>
    </source>
</evidence>
<dbReference type="Gene3D" id="1.20.58.340">
    <property type="entry name" value="Magnesium transport protein CorA, transmembrane region"/>
    <property type="match status" value="1"/>
</dbReference>